<feature type="region of interest" description="Disordered" evidence="1">
    <location>
        <begin position="243"/>
        <end position="273"/>
    </location>
</feature>
<feature type="compositionally biased region" description="Basic residues" evidence="1">
    <location>
        <begin position="86"/>
        <end position="101"/>
    </location>
</feature>
<dbReference type="PANTHER" id="PTHR38700:SF1">
    <property type="entry name" value="PH DOMAIN-CONTAINING PROTEIN"/>
    <property type="match status" value="1"/>
</dbReference>
<feature type="compositionally biased region" description="Basic and acidic residues" evidence="1">
    <location>
        <begin position="683"/>
        <end position="703"/>
    </location>
</feature>
<dbReference type="InterPro" id="IPR011993">
    <property type="entry name" value="PH-like_dom_sf"/>
</dbReference>
<dbReference type="EMBL" id="JAVHNQ010000002">
    <property type="protein sequence ID" value="KAK6354723.1"/>
    <property type="molecule type" value="Genomic_DNA"/>
</dbReference>
<organism evidence="2 3">
    <name type="scientific">Orbilia brochopaga</name>
    <dbReference type="NCBI Taxonomy" id="3140254"/>
    <lineage>
        <taxon>Eukaryota</taxon>
        <taxon>Fungi</taxon>
        <taxon>Dikarya</taxon>
        <taxon>Ascomycota</taxon>
        <taxon>Pezizomycotina</taxon>
        <taxon>Orbiliomycetes</taxon>
        <taxon>Orbiliales</taxon>
        <taxon>Orbiliaceae</taxon>
        <taxon>Orbilia</taxon>
    </lineage>
</organism>
<dbReference type="Proteomes" id="UP001375240">
    <property type="component" value="Unassembled WGS sequence"/>
</dbReference>
<protein>
    <recommendedName>
        <fullName evidence="4">PH domain-containing protein</fullName>
    </recommendedName>
</protein>
<feature type="region of interest" description="Disordered" evidence="1">
    <location>
        <begin position="643"/>
        <end position="744"/>
    </location>
</feature>
<evidence type="ECO:0000313" key="3">
    <source>
        <dbReference type="Proteomes" id="UP001375240"/>
    </source>
</evidence>
<dbReference type="AlphaFoldDB" id="A0AAV9V4P6"/>
<gene>
    <name evidence="2" type="ORF">TWF696_003862</name>
</gene>
<reference evidence="2 3" key="1">
    <citation type="submission" date="2019-10" db="EMBL/GenBank/DDBJ databases">
        <authorList>
            <person name="Palmer J.M."/>
        </authorList>
    </citation>
    <scope>NUCLEOTIDE SEQUENCE [LARGE SCALE GENOMIC DNA]</scope>
    <source>
        <strain evidence="2 3">TWF696</strain>
    </source>
</reference>
<keyword evidence="3" id="KW-1185">Reference proteome</keyword>
<sequence>MEGQTRERYGRRSSRPKQLPKSFLDDDGDDDWSSRQQQHSAPLGGARVSRRGSSAAGPKTAGAKVPSTFLDDEDDGDDEKLWVQRTRGRHTHTHGHGHGHTRGSEGGWRLSIDAGKSFFKDIGSALMSESATTAPSSGTTTPNEDPAVRGSERRARSQSIARSRSRYRKAPPPPKIQTKAEAAPAPSKPLTAPLSSHSHSASTAKPSTAPPTKLAHEPIPLDLYRQYVTQLPSSSQHTAAMVDPTFSDSFDSGPKTSGSDGTSSSSDGFAGHEPTRFASRTLHEPFDPNRTSKVTIVLSKKRQEVYSFKHDTMVGDVLDWACKKETMTLRGAAILIERLPGFGFERALHESELITTVIDAMGGRKDDATLYLDVDVIKSGNLRFKPGADHKTAPGRLVANFYHAKGEDANVKIKSKRYFCLDDAKLTMSRMSSRLKSEKSSHVCNIMDYGVYTVGQYGKKRHFDVPSKCQYIIILKALAQKQMFVDQSRFFHFLATDSQDQYFEWVKALHDWRSYVHHTRSKTKAAESHLIAKLEQEGVTSSADMTETKLARLLTETKLTQATKKPDGVTSPVLMSPAMISPKSVGSPLVHGAKNAPTYQSLNDKASTKGSEAPNGDEFLSTGLLGAAYDKKVEIRNIVNTMDIAPPKSGGLERKGTLIQKAGNRREDPSSNLYSMPTLPKTPVRDRSNGDERGRQGSRKDSDMPFYRDGTTSPQNRLQRLGSSHGGGSSGLNTSPTGIPGQPKPLLSFEGEEDEAFRHKKKITGHGVEVDRNAGPLIKHATEPAHPNSISRSISTRMGPAARSAAAGQRARSATVRATSTKKRFEMEPTFEPTYDPNLKATSSKKRYEAEPAFESTGLLASVPTNAHQGHGIATGRHGASKPLLNMALNSNFVPGSLLEQQERVREGGPGYKKTQISREVC</sequence>
<proteinExistence type="predicted"/>
<feature type="compositionally biased region" description="Polar residues" evidence="1">
    <location>
        <begin position="193"/>
        <end position="206"/>
    </location>
</feature>
<dbReference type="Gene3D" id="2.30.29.30">
    <property type="entry name" value="Pleckstrin-homology domain (PH domain)/Phosphotyrosine-binding domain (PTB)"/>
    <property type="match status" value="1"/>
</dbReference>
<evidence type="ECO:0008006" key="4">
    <source>
        <dbReference type="Google" id="ProtNLM"/>
    </source>
</evidence>
<feature type="compositionally biased region" description="Low complexity" evidence="1">
    <location>
        <begin position="251"/>
        <end position="268"/>
    </location>
</feature>
<accession>A0AAV9V4P6</accession>
<comment type="caution">
    <text evidence="2">The sequence shown here is derived from an EMBL/GenBank/DDBJ whole genome shotgun (WGS) entry which is preliminary data.</text>
</comment>
<evidence type="ECO:0000256" key="1">
    <source>
        <dbReference type="SAM" id="MobiDB-lite"/>
    </source>
</evidence>
<dbReference type="PANTHER" id="PTHR38700">
    <property type="entry name" value="YALI0E22418P"/>
    <property type="match status" value="1"/>
</dbReference>
<evidence type="ECO:0000313" key="2">
    <source>
        <dbReference type="EMBL" id="KAK6354723.1"/>
    </source>
</evidence>
<name>A0AAV9V4P6_9PEZI</name>
<feature type="compositionally biased region" description="Basic and acidic residues" evidence="1">
    <location>
        <begin position="1"/>
        <end position="10"/>
    </location>
</feature>
<feature type="region of interest" description="Disordered" evidence="1">
    <location>
        <begin position="1"/>
        <end position="108"/>
    </location>
</feature>
<feature type="compositionally biased region" description="Basic and acidic residues" evidence="1">
    <location>
        <begin position="146"/>
        <end position="155"/>
    </location>
</feature>
<feature type="region of interest" description="Disordered" evidence="1">
    <location>
        <begin position="129"/>
        <end position="215"/>
    </location>
</feature>
<feature type="compositionally biased region" description="Low complexity" evidence="1">
    <location>
        <begin position="129"/>
        <end position="142"/>
    </location>
</feature>